<evidence type="ECO:0000313" key="2">
    <source>
        <dbReference type="Proteomes" id="UP001215598"/>
    </source>
</evidence>
<organism evidence="1 2">
    <name type="scientific">Mycena metata</name>
    <dbReference type="NCBI Taxonomy" id="1033252"/>
    <lineage>
        <taxon>Eukaryota</taxon>
        <taxon>Fungi</taxon>
        <taxon>Dikarya</taxon>
        <taxon>Basidiomycota</taxon>
        <taxon>Agaricomycotina</taxon>
        <taxon>Agaricomycetes</taxon>
        <taxon>Agaricomycetidae</taxon>
        <taxon>Agaricales</taxon>
        <taxon>Marasmiineae</taxon>
        <taxon>Mycenaceae</taxon>
        <taxon>Mycena</taxon>
    </lineage>
</organism>
<keyword evidence="2" id="KW-1185">Reference proteome</keyword>
<dbReference type="Proteomes" id="UP001215598">
    <property type="component" value="Unassembled WGS sequence"/>
</dbReference>
<comment type="caution">
    <text evidence="1">The sequence shown here is derived from an EMBL/GenBank/DDBJ whole genome shotgun (WGS) entry which is preliminary data.</text>
</comment>
<evidence type="ECO:0000313" key="1">
    <source>
        <dbReference type="EMBL" id="KAJ7698424.1"/>
    </source>
</evidence>
<accession>A0AAD7DSL3</accession>
<proteinExistence type="predicted"/>
<reference evidence="1" key="1">
    <citation type="submission" date="2023-03" db="EMBL/GenBank/DDBJ databases">
        <title>Massive genome expansion in bonnet fungi (Mycena s.s.) driven by repeated elements and novel gene families across ecological guilds.</title>
        <authorList>
            <consortium name="Lawrence Berkeley National Laboratory"/>
            <person name="Harder C.B."/>
            <person name="Miyauchi S."/>
            <person name="Viragh M."/>
            <person name="Kuo A."/>
            <person name="Thoen E."/>
            <person name="Andreopoulos B."/>
            <person name="Lu D."/>
            <person name="Skrede I."/>
            <person name="Drula E."/>
            <person name="Henrissat B."/>
            <person name="Morin E."/>
            <person name="Kohler A."/>
            <person name="Barry K."/>
            <person name="LaButti K."/>
            <person name="Morin E."/>
            <person name="Salamov A."/>
            <person name="Lipzen A."/>
            <person name="Mereny Z."/>
            <person name="Hegedus B."/>
            <person name="Baldrian P."/>
            <person name="Stursova M."/>
            <person name="Weitz H."/>
            <person name="Taylor A."/>
            <person name="Grigoriev I.V."/>
            <person name="Nagy L.G."/>
            <person name="Martin F."/>
            <person name="Kauserud H."/>
        </authorList>
    </citation>
    <scope>NUCLEOTIDE SEQUENCE</scope>
    <source>
        <strain evidence="1">CBHHK182m</strain>
    </source>
</reference>
<name>A0AAD7DSL3_9AGAR</name>
<protein>
    <submittedName>
        <fullName evidence="1">Uncharacterized protein</fullName>
    </submittedName>
</protein>
<dbReference type="EMBL" id="JARKIB010000591">
    <property type="protein sequence ID" value="KAJ7698424.1"/>
    <property type="molecule type" value="Genomic_DNA"/>
</dbReference>
<gene>
    <name evidence="1" type="ORF">B0H16DRAFT_1484481</name>
</gene>
<dbReference type="AlphaFoldDB" id="A0AAD7DSL3"/>
<sequence length="482" mass="53342">MSSLPTGVLDIWGMCKDHGASGTRILQHAGALPHTTALHAVNVKLSANGFSVQIFDRVLISGRTPGILLSISDGTAVVMVPPGQPGQHNSDFMLVRGISVDEIQPYLLVGDQLKVGSSVGFLVELDDQNEQAIVIEEQTGIILRERRDLVRHLPPLEPPPGVEPALWAWHLLETQAAARANLHGVVIQTFRGFDGREVEILGFSDKSPKSAKIERKLLAGFPENGCDLKWKGREFKGQAGTLIGTAMTVQAQAGRWTDMFRGAIAQVKLTRYHLTWDMYIPPRFKAPARPPTPIQDVDRDGTWICEAVRGVRLDVRVDCEDPLLKKPVSNRLKRFHGQIGRTHMIKVMFDAAVNPMGWPENFRPVRTRGTSSIAEFTVRVVIIGPHMNGSEVYVGRYARVRPEDSDGDRVSVVFALDQERVPGQGFLPPGQGIFPVKSLCSACIICPTNNESQLGWSQEREIQRLSNGRRAPIVYVIKNIFR</sequence>